<dbReference type="InterPro" id="IPR003701">
    <property type="entry name" value="Mre11"/>
</dbReference>
<feature type="active site" description="Proton donor" evidence="18">
    <location>
        <position position="125"/>
    </location>
</feature>
<dbReference type="GO" id="GO:0000014">
    <property type="term" value="F:single-stranded DNA endodeoxyribonuclease activity"/>
    <property type="evidence" value="ECO:0007669"/>
    <property type="project" value="TreeGrafter"/>
</dbReference>
<feature type="compositionally biased region" description="Acidic residues" evidence="20">
    <location>
        <begin position="619"/>
        <end position="639"/>
    </location>
</feature>
<dbReference type="GO" id="GO:0030145">
    <property type="term" value="F:manganese ion binding"/>
    <property type="evidence" value="ECO:0007669"/>
    <property type="project" value="UniProtKB-UniRule"/>
</dbReference>
<dbReference type="InterPro" id="IPR004843">
    <property type="entry name" value="Calcineurin-like_PHP"/>
</dbReference>
<keyword evidence="11 17" id="KW-0269">Exonuclease</keyword>
<evidence type="ECO:0000313" key="23">
    <source>
        <dbReference type="Proteomes" id="UP001324427"/>
    </source>
</evidence>
<dbReference type="Proteomes" id="UP001324427">
    <property type="component" value="Unassembled WGS sequence"/>
</dbReference>
<dbReference type="InterPro" id="IPR007281">
    <property type="entry name" value="Mre11_DNA-bd"/>
</dbReference>
<keyword evidence="7" id="KW-0479">Metal-binding</keyword>
<comment type="cofactor">
    <cofactor evidence="1 17">
        <name>Mn(2+)</name>
        <dbReference type="ChEBI" id="CHEBI:29035"/>
    </cofactor>
</comment>
<evidence type="ECO:0000256" key="14">
    <source>
        <dbReference type="ARBA" id="ARBA00023242"/>
    </source>
</evidence>
<proteinExistence type="inferred from homology"/>
<evidence type="ECO:0000256" key="15">
    <source>
        <dbReference type="ARBA" id="ARBA00023254"/>
    </source>
</evidence>
<evidence type="ECO:0000256" key="5">
    <source>
        <dbReference type="ARBA" id="ARBA00022454"/>
    </source>
</evidence>
<dbReference type="InterPro" id="IPR038487">
    <property type="entry name" value="Mre11_capping_dom"/>
</dbReference>
<dbReference type="SMART" id="SM01347">
    <property type="entry name" value="Mre11_DNA_bind"/>
    <property type="match status" value="1"/>
</dbReference>
<feature type="compositionally biased region" description="Basic and acidic residues" evidence="20">
    <location>
        <begin position="540"/>
        <end position="555"/>
    </location>
</feature>
<dbReference type="AlphaFoldDB" id="A0AAV9JE88"/>
<evidence type="ECO:0000256" key="7">
    <source>
        <dbReference type="ARBA" id="ARBA00022723"/>
    </source>
</evidence>
<evidence type="ECO:0000256" key="12">
    <source>
        <dbReference type="ARBA" id="ARBA00023204"/>
    </source>
</evidence>
<dbReference type="Pfam" id="PF00149">
    <property type="entry name" value="Metallophos"/>
    <property type="match status" value="1"/>
</dbReference>
<evidence type="ECO:0000256" key="13">
    <source>
        <dbReference type="ARBA" id="ARBA00023211"/>
    </source>
</evidence>
<dbReference type="GO" id="GO:0007095">
    <property type="term" value="P:mitotic G2 DNA damage checkpoint signaling"/>
    <property type="evidence" value="ECO:0007669"/>
    <property type="project" value="TreeGrafter"/>
</dbReference>
<dbReference type="GO" id="GO:0030870">
    <property type="term" value="C:Mre11 complex"/>
    <property type="evidence" value="ECO:0007669"/>
    <property type="project" value="UniProtKB-UniRule"/>
</dbReference>
<keyword evidence="15 17" id="KW-0469">Meiosis</keyword>
<dbReference type="GO" id="GO:0097552">
    <property type="term" value="P:mitochondrial double-strand break repair via homologous recombination"/>
    <property type="evidence" value="ECO:0007669"/>
    <property type="project" value="TreeGrafter"/>
</dbReference>
<evidence type="ECO:0000256" key="1">
    <source>
        <dbReference type="ARBA" id="ARBA00001936"/>
    </source>
</evidence>
<feature type="compositionally biased region" description="Basic residues" evidence="20">
    <location>
        <begin position="606"/>
        <end position="615"/>
    </location>
</feature>
<dbReference type="PANTHER" id="PTHR10139">
    <property type="entry name" value="DOUBLE-STRAND BREAK REPAIR PROTEIN MRE11"/>
    <property type="match status" value="1"/>
</dbReference>
<dbReference type="NCBIfam" id="TIGR00583">
    <property type="entry name" value="mre11"/>
    <property type="match status" value="1"/>
</dbReference>
<dbReference type="PIRSF" id="PIRSF000882">
    <property type="entry name" value="DSB_repair_MRE11"/>
    <property type="match status" value="1"/>
</dbReference>
<dbReference type="InterPro" id="IPR041796">
    <property type="entry name" value="Mre11_N"/>
</dbReference>
<accession>A0AAV9JE88</accession>
<evidence type="ECO:0000256" key="8">
    <source>
        <dbReference type="ARBA" id="ARBA00022759"/>
    </source>
</evidence>
<dbReference type="CDD" id="cd00840">
    <property type="entry name" value="MPP_Mre11_N"/>
    <property type="match status" value="1"/>
</dbReference>
<dbReference type="GO" id="GO:0008296">
    <property type="term" value="F:3'-5'-DNA exonuclease activity"/>
    <property type="evidence" value="ECO:0007669"/>
    <property type="project" value="InterPro"/>
</dbReference>
<dbReference type="Gene3D" id="3.60.21.10">
    <property type="match status" value="1"/>
</dbReference>
<feature type="domain" description="Mre11 DNA-binding" evidence="21">
    <location>
        <begin position="290"/>
        <end position="471"/>
    </location>
</feature>
<keyword evidence="13 17" id="KW-0464">Manganese</keyword>
<organism evidence="22 23">
    <name type="scientific">Oleoguttula mirabilis</name>
    <dbReference type="NCBI Taxonomy" id="1507867"/>
    <lineage>
        <taxon>Eukaryota</taxon>
        <taxon>Fungi</taxon>
        <taxon>Dikarya</taxon>
        <taxon>Ascomycota</taxon>
        <taxon>Pezizomycotina</taxon>
        <taxon>Dothideomycetes</taxon>
        <taxon>Dothideomycetidae</taxon>
        <taxon>Mycosphaerellales</taxon>
        <taxon>Teratosphaeriaceae</taxon>
        <taxon>Oleoguttula</taxon>
    </lineage>
</organism>
<evidence type="ECO:0000256" key="20">
    <source>
        <dbReference type="SAM" id="MobiDB-lite"/>
    </source>
</evidence>
<dbReference type="InterPro" id="IPR029052">
    <property type="entry name" value="Metallo-depent_PP-like"/>
</dbReference>
<dbReference type="PANTHER" id="PTHR10139:SF1">
    <property type="entry name" value="DOUBLE-STRAND BREAK REPAIR PROTEIN MRE11"/>
    <property type="match status" value="1"/>
</dbReference>
<evidence type="ECO:0000313" key="22">
    <source>
        <dbReference type="EMBL" id="KAK4543505.1"/>
    </source>
</evidence>
<evidence type="ECO:0000256" key="9">
    <source>
        <dbReference type="ARBA" id="ARBA00022763"/>
    </source>
</evidence>
<sequence length="730" mass="81455">MPDSTAADTIRILIATDNHVGYNERDPIRGDDSWKSFHEVMCLAKERDVDMVLLAGDLFHENKPSRKSMYQVMRSLRLSCYGEKPCELEMLSDASEAFSGAFNHVNYEDPDINVAIPVFSIHGNHDDPSGEGHLAALDILQMSGLINYYGRTPESDNILIKPVLLQKGNTKLALYGMSNVRDERLFRTFRDGNVKFFQPGTQKDDWFNIMSVHQNHHAYTDTGYLPEHFLPSFMDLVVWGHEHECLIDPRTNPEQGFRVMQPGSSVATSLAVGEAVPKHVAIISVSGKSFDTETIRLKTVRPFVMREIVLAESREMRDVAQQDDNKPKVTRYLDSIVEELIAEANQQWRDARQEAGGEDDEEAEDPPLPLVRLRVEYSAPPDGGSFEVDNPQRYSSRFVGKVANVTDVVQFHRKRKATKSVQGKPDMPEESALAQLGLDSVKVEKLVQEFLTAQSLTILPQNNFSEAVGQFVDKDDKGAMEDFVKNSLETQVKNLIDGDDDDDFDEERMGEMMEEFKAKMEVQFEKGELKHNRRKGSRKPKPDYWDSDVEGHWEDAPAAVIREGLEDEDDDAESVAPAPKTKSTRGRGGKAAAGATRKTAAATKKPPAKSRSKKKQISEDEDEDDDVIMIDDEDDEEGDALFVKPTARKAAPAKKAPAKSTQSKPSARQSQINFSQPSQANGGGGRSNGRAAASKAPSRRLQEPSEDEIDDDDDAFEPPPPTARSKTSRR</sequence>
<dbReference type="SUPFAM" id="SSF56300">
    <property type="entry name" value="Metallo-dependent phosphatases"/>
    <property type="match status" value="1"/>
</dbReference>
<dbReference type="GO" id="GO:0006303">
    <property type="term" value="P:double-strand break repair via nonhomologous end joining"/>
    <property type="evidence" value="ECO:0007669"/>
    <property type="project" value="TreeGrafter"/>
</dbReference>
<dbReference type="Pfam" id="PF04152">
    <property type="entry name" value="Mre11_DNA_bind"/>
    <property type="match status" value="1"/>
</dbReference>
<gene>
    <name evidence="22" type="primary">MUS23</name>
    <name evidence="22" type="ORF">LTR36_005399</name>
</gene>
<evidence type="ECO:0000256" key="17">
    <source>
        <dbReference type="PIRNR" id="PIRNR000882"/>
    </source>
</evidence>
<keyword evidence="14 17" id="KW-0539">Nucleus</keyword>
<evidence type="ECO:0000256" key="3">
    <source>
        <dbReference type="ARBA" id="ARBA00004286"/>
    </source>
</evidence>
<evidence type="ECO:0000256" key="6">
    <source>
        <dbReference type="ARBA" id="ARBA00022722"/>
    </source>
</evidence>
<dbReference type="EMBL" id="JAVFHQ010000031">
    <property type="protein sequence ID" value="KAK4543505.1"/>
    <property type="molecule type" value="Genomic_DNA"/>
</dbReference>
<evidence type="ECO:0000256" key="19">
    <source>
        <dbReference type="RuleBase" id="RU003447"/>
    </source>
</evidence>
<dbReference type="GO" id="GO:0035861">
    <property type="term" value="C:site of double-strand break"/>
    <property type="evidence" value="ECO:0007669"/>
    <property type="project" value="TreeGrafter"/>
</dbReference>
<dbReference type="GO" id="GO:0000723">
    <property type="term" value="P:telomere maintenance"/>
    <property type="evidence" value="ECO:0007669"/>
    <property type="project" value="TreeGrafter"/>
</dbReference>
<keyword evidence="23" id="KW-1185">Reference proteome</keyword>
<dbReference type="GO" id="GO:0031573">
    <property type="term" value="P:mitotic intra-S DNA damage checkpoint signaling"/>
    <property type="evidence" value="ECO:0007669"/>
    <property type="project" value="TreeGrafter"/>
</dbReference>
<comment type="subcellular location">
    <subcellularLocation>
        <location evidence="3">Chromosome</location>
    </subcellularLocation>
    <subcellularLocation>
        <location evidence="2 17">Nucleus</location>
    </subcellularLocation>
</comment>
<evidence type="ECO:0000256" key="11">
    <source>
        <dbReference type="ARBA" id="ARBA00022839"/>
    </source>
</evidence>
<evidence type="ECO:0000256" key="18">
    <source>
        <dbReference type="PIRSR" id="PIRSR000882-1"/>
    </source>
</evidence>
<comment type="subunit">
    <text evidence="16">Component of the MRN complex composed of two heterodimers RAD50 and MRE11 associated with a single NBS1.</text>
</comment>
<comment type="function">
    <text evidence="17">Core component of the MRN complex, which plays a central role in double-strand break (DSB) repair, DNA recombination, maintenance of telomere integrity and meiosis. The MRN complex is involved in the repair of DNA double-strand breaks (DSBs) via homologous recombination (HR), an error-free mechanism which primarily occurs during S and G2 phases. The complex (1) mediates the end resection of damaged DNA, which generates proper single-stranded DNA, a key initial steps in HR, and is (2) required for the recruitment of other repair factors and efficient activation of ATM and ATR upon DNA damage. Within the MRN complex, MRE11 possesses both single-strand endonuclease activity and double-strand-specific 3'-5' exonuclease activity. MRE11 first endonucleolytically cleaves the 5' strand at DNA DSB ends to prevent non-homologous end joining (NHEJ) and licence HR. It then generates a single-stranded DNA gap via 3' to 5' exonucleolytic degradation, which is required for single-strand invasion and recombination.</text>
</comment>
<keyword evidence="5" id="KW-0158">Chromosome</keyword>
<name>A0AAV9JE88_9PEZI</name>
<evidence type="ECO:0000256" key="2">
    <source>
        <dbReference type="ARBA" id="ARBA00004123"/>
    </source>
</evidence>
<feature type="compositionally biased region" description="Acidic residues" evidence="20">
    <location>
        <begin position="704"/>
        <end position="716"/>
    </location>
</feature>
<evidence type="ECO:0000256" key="16">
    <source>
        <dbReference type="ARBA" id="ARBA00064981"/>
    </source>
</evidence>
<evidence type="ECO:0000259" key="21">
    <source>
        <dbReference type="SMART" id="SM01347"/>
    </source>
</evidence>
<comment type="similarity">
    <text evidence="4 17 19">Belongs to the MRE11/RAD32 family.</text>
</comment>
<feature type="compositionally biased region" description="Low complexity" evidence="20">
    <location>
        <begin position="590"/>
        <end position="605"/>
    </location>
</feature>
<dbReference type="GO" id="GO:0042138">
    <property type="term" value="P:meiotic DNA double-strand break formation"/>
    <property type="evidence" value="ECO:0007669"/>
    <property type="project" value="TreeGrafter"/>
</dbReference>
<keyword evidence="12 17" id="KW-0234">DNA repair</keyword>
<evidence type="ECO:0000256" key="4">
    <source>
        <dbReference type="ARBA" id="ARBA00009028"/>
    </source>
</evidence>
<protein>
    <recommendedName>
        <fullName evidence="17">Double-strand break repair protein</fullName>
    </recommendedName>
</protein>
<dbReference type="Gene3D" id="3.30.110.110">
    <property type="entry name" value="Mre11, capping domain"/>
    <property type="match status" value="1"/>
</dbReference>
<keyword evidence="6 17" id="KW-0540">Nuclease</keyword>
<feature type="compositionally biased region" description="Polar residues" evidence="20">
    <location>
        <begin position="668"/>
        <end position="679"/>
    </location>
</feature>
<comment type="caution">
    <text evidence="22">The sequence shown here is derived from an EMBL/GenBank/DDBJ whole genome shotgun (WGS) entry which is preliminary data.</text>
</comment>
<reference evidence="22 23" key="1">
    <citation type="submission" date="2021-11" db="EMBL/GenBank/DDBJ databases">
        <title>Black yeast isolated from Biological Soil Crust.</title>
        <authorList>
            <person name="Kurbessoian T."/>
        </authorList>
    </citation>
    <scope>NUCLEOTIDE SEQUENCE [LARGE SCALE GENOMIC DNA]</scope>
    <source>
        <strain evidence="22 23">CCFEE 5522</strain>
    </source>
</reference>
<keyword evidence="8 17" id="KW-0255">Endonuclease</keyword>
<dbReference type="GO" id="GO:0000724">
    <property type="term" value="P:double-strand break repair via homologous recombination"/>
    <property type="evidence" value="ECO:0007669"/>
    <property type="project" value="TreeGrafter"/>
</dbReference>
<dbReference type="FunFam" id="3.60.21.10:FF:000011">
    <property type="entry name" value="Double-strand break repair protein"/>
    <property type="match status" value="1"/>
</dbReference>
<keyword evidence="9 17" id="KW-0227">DNA damage</keyword>
<feature type="compositionally biased region" description="Low complexity" evidence="20">
    <location>
        <begin position="644"/>
        <end position="667"/>
    </location>
</feature>
<feature type="region of interest" description="Disordered" evidence="20">
    <location>
        <begin position="527"/>
        <end position="730"/>
    </location>
</feature>
<evidence type="ECO:0000256" key="10">
    <source>
        <dbReference type="ARBA" id="ARBA00022801"/>
    </source>
</evidence>
<keyword evidence="10 17" id="KW-0378">Hydrolase</keyword>